<dbReference type="InterPro" id="IPR050259">
    <property type="entry name" value="SDR"/>
</dbReference>
<comment type="caution">
    <text evidence="7">The sequence shown here is derived from an EMBL/GenBank/DDBJ whole genome shotgun (WGS) entry which is preliminary data.</text>
</comment>
<dbReference type="PRINTS" id="PR00081">
    <property type="entry name" value="GDHRDH"/>
</dbReference>
<dbReference type="PANTHER" id="PTHR42879:SF2">
    <property type="entry name" value="3-OXOACYL-[ACYL-CARRIER-PROTEIN] REDUCTASE FABG"/>
    <property type="match status" value="1"/>
</dbReference>
<dbReference type="InterPro" id="IPR036291">
    <property type="entry name" value="NAD(P)-bd_dom_sf"/>
</dbReference>
<evidence type="ECO:0000256" key="3">
    <source>
        <dbReference type="ARBA" id="ARBA00022857"/>
    </source>
</evidence>
<organism evidence="7 8">
    <name type="scientific">Lasallia pustulata</name>
    <dbReference type="NCBI Taxonomy" id="136370"/>
    <lineage>
        <taxon>Eukaryota</taxon>
        <taxon>Fungi</taxon>
        <taxon>Dikarya</taxon>
        <taxon>Ascomycota</taxon>
        <taxon>Pezizomycotina</taxon>
        <taxon>Lecanoromycetes</taxon>
        <taxon>OSLEUM clade</taxon>
        <taxon>Umbilicariomycetidae</taxon>
        <taxon>Umbilicariales</taxon>
        <taxon>Umbilicariaceae</taxon>
        <taxon>Lasallia</taxon>
    </lineage>
</organism>
<dbReference type="EC" id="1.1.1.100" evidence="2"/>
<dbReference type="FunFam" id="3.40.50.720:FF:000084">
    <property type="entry name" value="Short-chain dehydrogenase reductase"/>
    <property type="match status" value="1"/>
</dbReference>
<dbReference type="Proteomes" id="UP000324767">
    <property type="component" value="Unassembled WGS sequence"/>
</dbReference>
<name>A0A5M8Q338_9LECA</name>
<protein>
    <recommendedName>
        <fullName evidence="2">3-oxoacyl-[acyl-carrier-protein] reductase</fullName>
        <ecNumber evidence="2">1.1.1.100</ecNumber>
    </recommendedName>
</protein>
<comment type="catalytic activity">
    <reaction evidence="4">
        <text>a (3R)-hydroxyacyl-[ACP] + NADP(+) = a 3-oxoacyl-[ACP] + NADPH + H(+)</text>
        <dbReference type="Rhea" id="RHEA:17397"/>
        <dbReference type="Rhea" id="RHEA-COMP:9916"/>
        <dbReference type="Rhea" id="RHEA-COMP:9945"/>
        <dbReference type="ChEBI" id="CHEBI:15378"/>
        <dbReference type="ChEBI" id="CHEBI:57783"/>
        <dbReference type="ChEBI" id="CHEBI:58349"/>
        <dbReference type="ChEBI" id="CHEBI:78776"/>
        <dbReference type="ChEBI" id="CHEBI:78827"/>
        <dbReference type="EC" id="1.1.1.100"/>
    </reaction>
</comment>
<dbReference type="Gene3D" id="3.40.50.720">
    <property type="entry name" value="NAD(P)-binding Rossmann-like Domain"/>
    <property type="match status" value="1"/>
</dbReference>
<feature type="domain" description="Ketoreductase" evidence="6">
    <location>
        <begin position="23"/>
        <end position="213"/>
    </location>
</feature>
<accession>A0A5M8Q338</accession>
<sequence length="307" mass="31980">MADKRVAQIAGHLNFPKGMLQGQVAIITGSGQGIGAEAARLFANEGAKVVVQDIDAGKSSRPTILLQAATREMASAAESVAKTINEAGGKAVAVPGDMLDAKYIDELVKKAAKFGEGKIHIIVNNAGFTWDGVIHKMTDKQWDTIIALHNTAPFKLVRAAAPYFRVKDGEPRNIINISSTSGVNGNAGQANYGLAKAGVIGLSKVIAKEWGPQFGVRANTIAFGHILTRLTAAREEGAFVTTPDGSKVALGIPKAQKEAAGSNAHADIPLRRAGTATEAASVILAVASPLFSYVDGQTIMVTGGRNM</sequence>
<dbReference type="EMBL" id="VXIT01000001">
    <property type="protein sequence ID" value="KAA6415625.1"/>
    <property type="molecule type" value="Genomic_DNA"/>
</dbReference>
<dbReference type="AlphaFoldDB" id="A0A5M8Q338"/>
<reference evidence="7 8" key="1">
    <citation type="submission" date="2019-09" db="EMBL/GenBank/DDBJ databases">
        <title>The hologenome of the rock-dwelling lichen Lasallia pustulata.</title>
        <authorList>
            <person name="Greshake Tzovaras B."/>
            <person name="Segers F."/>
            <person name="Bicker A."/>
            <person name="Dal Grande F."/>
            <person name="Otte J."/>
            <person name="Hankeln T."/>
            <person name="Schmitt I."/>
            <person name="Ebersberger I."/>
        </authorList>
    </citation>
    <scope>NUCLEOTIDE SEQUENCE [LARGE SCALE GENOMIC DNA]</scope>
    <source>
        <strain evidence="7">A1-1</strain>
    </source>
</reference>
<gene>
    <name evidence="7" type="ORF">FRX48_00341</name>
</gene>
<dbReference type="Pfam" id="PF00106">
    <property type="entry name" value="adh_short"/>
    <property type="match status" value="1"/>
</dbReference>
<proteinExistence type="inferred from homology"/>
<evidence type="ECO:0000259" key="6">
    <source>
        <dbReference type="SMART" id="SM00822"/>
    </source>
</evidence>
<dbReference type="SMART" id="SM00822">
    <property type="entry name" value="PKS_KR"/>
    <property type="match status" value="1"/>
</dbReference>
<dbReference type="PANTHER" id="PTHR42879">
    <property type="entry name" value="3-OXOACYL-(ACYL-CARRIER-PROTEIN) REDUCTASE"/>
    <property type="match status" value="1"/>
</dbReference>
<dbReference type="GO" id="GO:0004316">
    <property type="term" value="F:3-oxoacyl-[acyl-carrier-protein] reductase (NADPH) activity"/>
    <property type="evidence" value="ECO:0007669"/>
    <property type="project" value="UniProtKB-EC"/>
</dbReference>
<evidence type="ECO:0000256" key="5">
    <source>
        <dbReference type="RuleBase" id="RU000363"/>
    </source>
</evidence>
<evidence type="ECO:0000256" key="4">
    <source>
        <dbReference type="ARBA" id="ARBA00048508"/>
    </source>
</evidence>
<evidence type="ECO:0000313" key="8">
    <source>
        <dbReference type="Proteomes" id="UP000324767"/>
    </source>
</evidence>
<dbReference type="SUPFAM" id="SSF51735">
    <property type="entry name" value="NAD(P)-binding Rossmann-fold domains"/>
    <property type="match status" value="1"/>
</dbReference>
<comment type="similarity">
    <text evidence="1 5">Belongs to the short-chain dehydrogenases/reductases (SDR) family.</text>
</comment>
<evidence type="ECO:0000313" key="7">
    <source>
        <dbReference type="EMBL" id="KAA6415625.1"/>
    </source>
</evidence>
<dbReference type="OrthoDB" id="1393670at2759"/>
<dbReference type="InterPro" id="IPR057326">
    <property type="entry name" value="KR_dom"/>
</dbReference>
<evidence type="ECO:0000256" key="1">
    <source>
        <dbReference type="ARBA" id="ARBA00006484"/>
    </source>
</evidence>
<keyword evidence="3" id="KW-0521">NADP</keyword>
<dbReference type="InterPro" id="IPR002347">
    <property type="entry name" value="SDR_fam"/>
</dbReference>
<evidence type="ECO:0000256" key="2">
    <source>
        <dbReference type="ARBA" id="ARBA00012948"/>
    </source>
</evidence>
<dbReference type="PRINTS" id="PR00080">
    <property type="entry name" value="SDRFAMILY"/>
</dbReference>